<evidence type="ECO:0000256" key="1">
    <source>
        <dbReference type="ARBA" id="ARBA00022670"/>
    </source>
</evidence>
<dbReference type="PANTHER" id="PTHR42648:SF32">
    <property type="entry name" value="RIBONUCLEASE H-LIKE DOMAIN, GAG-PRE-INTEGRASE DOMAIN PROTEIN-RELATED"/>
    <property type="match status" value="1"/>
</dbReference>
<evidence type="ECO:0000259" key="5">
    <source>
        <dbReference type="PROSITE" id="PS50994"/>
    </source>
</evidence>
<dbReference type="Pfam" id="PF13976">
    <property type="entry name" value="gag_pre-integrs"/>
    <property type="match status" value="1"/>
</dbReference>
<dbReference type="GO" id="GO:0015074">
    <property type="term" value="P:DNA integration"/>
    <property type="evidence" value="ECO:0007669"/>
    <property type="project" value="InterPro"/>
</dbReference>
<dbReference type="InterPro" id="IPR001584">
    <property type="entry name" value="Integrase_cat-core"/>
</dbReference>
<proteinExistence type="predicted"/>
<dbReference type="InterPro" id="IPR036397">
    <property type="entry name" value="RNaseH_sf"/>
</dbReference>
<keyword evidence="2" id="KW-0863">Zinc-finger</keyword>
<dbReference type="Pfam" id="PF14223">
    <property type="entry name" value="Retrotran_gag_2"/>
    <property type="match status" value="1"/>
</dbReference>
<dbReference type="PROSITE" id="PS50158">
    <property type="entry name" value="ZF_CCHC"/>
    <property type="match status" value="1"/>
</dbReference>
<dbReference type="SUPFAM" id="SSF53098">
    <property type="entry name" value="Ribonuclease H-like"/>
    <property type="match status" value="1"/>
</dbReference>
<sequence length="1085" mass="124450">MFVVCACSRFQVQPKVSHMYAVKRIFRYLKGHPTLGLWYPKDSPLELIAYLYSDYACASLDRKSTIGVDGKAVVISESLVRGDLLFDDEDGITFLTNDVIFENLSLMGYEPLSTKHTFQKVICLAIIGNKMNKAFPLSVKGSHCQKKFPLLVRKVPPVDDKRCHCQKDCTAIEDREDPISDNIKWYQSLEVIEFRDTYEAPDDVVATGSTTKGTGKKEGRSVALTTEDMQKRKNDVKARTTLLLALPDEHQLRFSKYKTTQELWNAILKTFGVNKATKKTKKNLLKQQYGNLKVEDSKTLEQTFNRMQAIVSHLEFMDIEIEQDDLNQKFLTSLVYESKVQKKSELNLQNTDFISSAKNSSGKEDVNTASIPTASTNVPLAPRSQDRGRRDKYRQGSKVEEHTPKALMAIDGVGWDWSFMANEEEDHALVADEETPTEFALMAKTSADNEVFDNSLCSKTCKKNTDSLNSKITELTDKLSDTKNTLYHYKLALKDLDSLLESQRLDKNKEGLGTVLYPPHAQVCSPPKKDLSWIGLLEFADDTVTNYTMPSPAIESTSYDVQNRNPYVTETEASPSTISSKPFIKFMKVADSPTIVKTDKKETVRKPTVKYAELYRKTSKRSNVRGNQRNWNNLKSQQLGKNFVMKRACYNCGSVDHLSYNCNKWVDHGRSWAKNNNTHKSKSPRTVIHKPNRPPIRTNSPYMNAAQPKRTSFYKPAHSYNNQPFQRTSAVRSQFRAPRVPTLLENFPLLIENFPLLTKNFPLNHIDDKCYWDGGCSRYMTGNISYLSDYEPFDGGYVSFGQRKCKTIGKGTIKTDKLEFENVYFVKDLKYNLISVSQIYDNKNSVLFIESECIVLGRDFKLIVDTNVLLRTPRQHNMYSIDLNNIVPYKDLTCLVAKASVDECMLWHRRLGHLNIKIMNRLVRHNLVRGLPFKYFENNHTCVACLKGKQHKASCKTKLVNSVTKPLYTLHMDLFGPTSVSSHNHKWYCLVVTDDFSRFTWTFFLKTKDETSGILRNFITKIENLKELRVKKIRCDNGGEFRNKEMNDFCSRKGIKREFSNARTPQQNGVLYVLNYTYHFPRKMD</sequence>
<dbReference type="PROSITE" id="PS50994">
    <property type="entry name" value="INTEGRASE"/>
    <property type="match status" value="1"/>
</dbReference>
<dbReference type="SMART" id="SM00343">
    <property type="entry name" value="ZnF_C2HC"/>
    <property type="match status" value="1"/>
</dbReference>
<dbReference type="GO" id="GO:0006508">
    <property type="term" value="P:proteolysis"/>
    <property type="evidence" value="ECO:0007669"/>
    <property type="project" value="UniProtKB-KW"/>
</dbReference>
<dbReference type="InterPro" id="IPR012337">
    <property type="entry name" value="RNaseH-like_sf"/>
</dbReference>
<organism evidence="6">
    <name type="scientific">Tanacetum cinerariifolium</name>
    <name type="common">Dalmatian daisy</name>
    <name type="synonym">Chrysanthemum cinerariifolium</name>
    <dbReference type="NCBI Taxonomy" id="118510"/>
    <lineage>
        <taxon>Eukaryota</taxon>
        <taxon>Viridiplantae</taxon>
        <taxon>Streptophyta</taxon>
        <taxon>Embryophyta</taxon>
        <taxon>Tracheophyta</taxon>
        <taxon>Spermatophyta</taxon>
        <taxon>Magnoliopsida</taxon>
        <taxon>eudicotyledons</taxon>
        <taxon>Gunneridae</taxon>
        <taxon>Pentapetalae</taxon>
        <taxon>asterids</taxon>
        <taxon>campanulids</taxon>
        <taxon>Asterales</taxon>
        <taxon>Asteraceae</taxon>
        <taxon>Asteroideae</taxon>
        <taxon>Anthemideae</taxon>
        <taxon>Anthemidinae</taxon>
        <taxon>Tanacetum</taxon>
    </lineage>
</organism>
<dbReference type="InterPro" id="IPR054722">
    <property type="entry name" value="PolX-like_BBD"/>
</dbReference>
<feature type="compositionally biased region" description="Polar residues" evidence="3">
    <location>
        <begin position="367"/>
        <end position="378"/>
    </location>
</feature>
<comment type="caution">
    <text evidence="6">The sequence shown here is derived from an EMBL/GenBank/DDBJ whole genome shotgun (WGS) entry which is preliminary data.</text>
</comment>
<dbReference type="InterPro" id="IPR025724">
    <property type="entry name" value="GAG-pre-integrase_dom"/>
</dbReference>
<feature type="region of interest" description="Disordered" evidence="3">
    <location>
        <begin position="674"/>
        <end position="702"/>
    </location>
</feature>
<reference evidence="6" key="1">
    <citation type="journal article" date="2019" name="Sci. Rep.">
        <title>Draft genome of Tanacetum cinerariifolium, the natural source of mosquito coil.</title>
        <authorList>
            <person name="Yamashiro T."/>
            <person name="Shiraishi A."/>
            <person name="Satake H."/>
            <person name="Nakayama K."/>
        </authorList>
    </citation>
    <scope>NUCLEOTIDE SEQUENCE</scope>
</reference>
<dbReference type="InterPro" id="IPR039537">
    <property type="entry name" value="Retrotran_Ty1/copia-like"/>
</dbReference>
<feature type="domain" description="CCHC-type" evidence="4">
    <location>
        <begin position="649"/>
        <end position="662"/>
    </location>
</feature>
<dbReference type="AlphaFoldDB" id="A0A6L2JWE5"/>
<dbReference type="Pfam" id="PF00665">
    <property type="entry name" value="rve"/>
    <property type="match status" value="1"/>
</dbReference>
<dbReference type="EMBL" id="BKCJ010001236">
    <property type="protein sequence ID" value="GEU39934.1"/>
    <property type="molecule type" value="Genomic_DNA"/>
</dbReference>
<evidence type="ECO:0000256" key="3">
    <source>
        <dbReference type="SAM" id="MobiDB-lite"/>
    </source>
</evidence>
<feature type="compositionally biased region" description="Basic and acidic residues" evidence="3">
    <location>
        <begin position="384"/>
        <end position="400"/>
    </location>
</feature>
<accession>A0A6L2JWE5</accession>
<dbReference type="GO" id="GO:0003676">
    <property type="term" value="F:nucleic acid binding"/>
    <property type="evidence" value="ECO:0007669"/>
    <property type="project" value="InterPro"/>
</dbReference>
<dbReference type="PANTHER" id="PTHR42648">
    <property type="entry name" value="TRANSPOSASE, PUTATIVE-RELATED"/>
    <property type="match status" value="1"/>
</dbReference>
<protein>
    <submittedName>
        <fullName evidence="6">Putative ribonuclease H-like domain-containing protein</fullName>
    </submittedName>
</protein>
<feature type="region of interest" description="Disordered" evidence="3">
    <location>
        <begin position="357"/>
        <end position="400"/>
    </location>
</feature>
<gene>
    <name evidence="6" type="ORF">Tci_011912</name>
</gene>
<evidence type="ECO:0000256" key="2">
    <source>
        <dbReference type="PROSITE-ProRule" id="PRU00047"/>
    </source>
</evidence>
<dbReference type="InterPro" id="IPR001878">
    <property type="entry name" value="Znf_CCHC"/>
</dbReference>
<dbReference type="GO" id="GO:0008233">
    <property type="term" value="F:peptidase activity"/>
    <property type="evidence" value="ECO:0007669"/>
    <property type="project" value="UniProtKB-KW"/>
</dbReference>
<feature type="domain" description="Integrase catalytic" evidence="5">
    <location>
        <begin position="962"/>
        <end position="1085"/>
    </location>
</feature>
<dbReference type="Pfam" id="PF22936">
    <property type="entry name" value="Pol_BBD"/>
    <property type="match status" value="1"/>
</dbReference>
<dbReference type="Gene3D" id="3.30.420.10">
    <property type="entry name" value="Ribonuclease H-like superfamily/Ribonuclease H"/>
    <property type="match status" value="1"/>
</dbReference>
<evidence type="ECO:0000259" key="4">
    <source>
        <dbReference type="PROSITE" id="PS50158"/>
    </source>
</evidence>
<keyword evidence="1" id="KW-0645">Protease</keyword>
<dbReference type="GO" id="GO:0008270">
    <property type="term" value="F:zinc ion binding"/>
    <property type="evidence" value="ECO:0007669"/>
    <property type="project" value="UniProtKB-KW"/>
</dbReference>
<name>A0A6L2JWE5_TANCI</name>
<keyword evidence="2" id="KW-0862">Zinc</keyword>
<feature type="compositionally biased region" description="Basic residues" evidence="3">
    <location>
        <begin position="677"/>
        <end position="692"/>
    </location>
</feature>
<keyword evidence="1" id="KW-0378">Hydrolase</keyword>
<evidence type="ECO:0000313" key="6">
    <source>
        <dbReference type="EMBL" id="GEU39934.1"/>
    </source>
</evidence>
<keyword evidence="2" id="KW-0479">Metal-binding</keyword>